<proteinExistence type="predicted"/>
<dbReference type="OrthoDB" id="6423950at2759"/>
<evidence type="ECO:0000259" key="1">
    <source>
        <dbReference type="SMART" id="SM01155"/>
    </source>
</evidence>
<dbReference type="STRING" id="947166.A0A1D1W886"/>
<feature type="domain" description="Ribosomal protein mS38 C-terminal" evidence="1">
    <location>
        <begin position="157"/>
        <end position="190"/>
    </location>
</feature>
<sequence length="277" mass="31811">MSCSLQVVGRTIRSALRIPSAFRLCLSNLSTFTPQESTRGGKAFRKNEFAALGFENLADDVTVVQRRTGNQFDLPSLLPTGNDSSWRQFLLHCPAPLPPGQYPFIIPPHFPIIAPLDRRIIDQILPSVSDIEKCDPAPEANRGIQAPTADHLKIEYQAARLIKIRRSKMNKHKYRKLRKRMGHIWTKYRNRRKMRRLKEFDSKLAAIVAKAKAFDPEVYVRNFIVMAKESQKAAEEALNSSGKAINRKRIRMKYGHVNHETGEFFQKPYEPPAKFRK</sequence>
<comment type="caution">
    <text evidence="2">The sequence shown here is derived from an EMBL/GenBank/DDBJ whole genome shotgun (WGS) entry which is preliminary data.</text>
</comment>
<reference evidence="2 3" key="1">
    <citation type="journal article" date="2016" name="Nat. Commun.">
        <title>Extremotolerant tardigrade genome and improved radiotolerance of human cultured cells by tardigrade-unique protein.</title>
        <authorList>
            <person name="Hashimoto T."/>
            <person name="Horikawa D.D."/>
            <person name="Saito Y."/>
            <person name="Kuwahara H."/>
            <person name="Kozuka-Hata H."/>
            <person name="Shin-I T."/>
            <person name="Minakuchi Y."/>
            <person name="Ohishi K."/>
            <person name="Motoyama A."/>
            <person name="Aizu T."/>
            <person name="Enomoto A."/>
            <person name="Kondo K."/>
            <person name="Tanaka S."/>
            <person name="Hara Y."/>
            <person name="Koshikawa S."/>
            <person name="Sagara H."/>
            <person name="Miura T."/>
            <person name="Yokobori S."/>
            <person name="Miyagawa K."/>
            <person name="Suzuki Y."/>
            <person name="Kubo T."/>
            <person name="Oyama M."/>
            <person name="Kohara Y."/>
            <person name="Fujiyama A."/>
            <person name="Arakawa K."/>
            <person name="Katayama T."/>
            <person name="Toyoda A."/>
            <person name="Kunieda T."/>
        </authorList>
    </citation>
    <scope>NUCLEOTIDE SEQUENCE [LARGE SCALE GENOMIC DNA]</scope>
    <source>
        <strain evidence="2 3">YOKOZUNA-1</strain>
    </source>
</reference>
<organism evidence="2 3">
    <name type="scientific">Ramazzottius varieornatus</name>
    <name type="common">Water bear</name>
    <name type="synonym">Tardigrade</name>
    <dbReference type="NCBI Taxonomy" id="947166"/>
    <lineage>
        <taxon>Eukaryota</taxon>
        <taxon>Metazoa</taxon>
        <taxon>Ecdysozoa</taxon>
        <taxon>Tardigrada</taxon>
        <taxon>Eutardigrada</taxon>
        <taxon>Parachela</taxon>
        <taxon>Hypsibioidea</taxon>
        <taxon>Ramazzottiidae</taxon>
        <taxon>Ramazzottius</taxon>
    </lineage>
</organism>
<name>A0A1D1W886_RAMVA</name>
<dbReference type="Pfam" id="PF08213">
    <property type="entry name" value="COX24_C"/>
    <property type="match status" value="1"/>
</dbReference>
<dbReference type="InterPro" id="IPR013177">
    <property type="entry name" value="Ribosomal_mS38_C"/>
</dbReference>
<gene>
    <name evidence="2" type="primary">RvY_19061-1</name>
    <name evidence="2" type="synonym">RvY_19061.1</name>
    <name evidence="2" type="ORF">RvY_19061</name>
</gene>
<dbReference type="EMBL" id="BDGG01000023">
    <property type="protein sequence ID" value="GAV09546.1"/>
    <property type="molecule type" value="Genomic_DNA"/>
</dbReference>
<dbReference type="SMART" id="SM01155">
    <property type="entry name" value="DUF1713"/>
    <property type="match status" value="1"/>
</dbReference>
<keyword evidence="3" id="KW-1185">Reference proteome</keyword>
<protein>
    <recommendedName>
        <fullName evidence="1">Ribosomal protein mS38 C-terminal domain-containing protein</fullName>
    </recommendedName>
</protein>
<dbReference type="AlphaFoldDB" id="A0A1D1W886"/>
<evidence type="ECO:0000313" key="2">
    <source>
        <dbReference type="EMBL" id="GAV09546.1"/>
    </source>
</evidence>
<evidence type="ECO:0000313" key="3">
    <source>
        <dbReference type="Proteomes" id="UP000186922"/>
    </source>
</evidence>
<accession>A0A1D1W886</accession>
<dbReference type="Proteomes" id="UP000186922">
    <property type="component" value="Unassembled WGS sequence"/>
</dbReference>